<dbReference type="OrthoDB" id="417450at2759"/>
<gene>
    <name evidence="4" type="ORF">BDFB_008312</name>
</gene>
<sequence>MKIIVKGIRGGSSVVDAQENTTILELKKKVENDINIPVAQQTMVLYGKTLQDDRTVGSYPKIKDGTKLYVAVKKPDTLNAALTRFLRQYYSDQQCTIIVDEFMKDFQNKVNNLSLDDLERIAKADMDNSA</sequence>
<dbReference type="PANTHER" id="PTHR46555:SF1">
    <property type="entry name" value="UBIQUITIN-LIKE PROTEIN 4A"/>
    <property type="match status" value="1"/>
</dbReference>
<dbReference type="SUPFAM" id="SSF54236">
    <property type="entry name" value="Ubiquitin-like"/>
    <property type="match status" value="1"/>
</dbReference>
<evidence type="ECO:0000256" key="2">
    <source>
        <dbReference type="ARBA" id="ARBA00022490"/>
    </source>
</evidence>
<dbReference type="InterPro" id="IPR000626">
    <property type="entry name" value="Ubiquitin-like_dom"/>
</dbReference>
<dbReference type="Gene3D" id="3.10.20.90">
    <property type="entry name" value="Phosphatidylinositol 3-kinase Catalytic Subunit, Chain A, domain 1"/>
    <property type="match status" value="1"/>
</dbReference>
<dbReference type="CDD" id="cd17039">
    <property type="entry name" value="Ubl_ubiquitin_like"/>
    <property type="match status" value="1"/>
</dbReference>
<evidence type="ECO:0000313" key="5">
    <source>
        <dbReference type="Proteomes" id="UP000292052"/>
    </source>
</evidence>
<dbReference type="GO" id="GO:0051087">
    <property type="term" value="F:protein-folding chaperone binding"/>
    <property type="evidence" value="ECO:0007669"/>
    <property type="project" value="TreeGrafter"/>
</dbReference>
<dbReference type="GO" id="GO:0071818">
    <property type="term" value="C:BAT3 complex"/>
    <property type="evidence" value="ECO:0007669"/>
    <property type="project" value="TreeGrafter"/>
</dbReference>
<feature type="domain" description="Ubiquitin-like" evidence="3">
    <location>
        <begin position="1"/>
        <end position="59"/>
    </location>
</feature>
<organism evidence="4 5">
    <name type="scientific">Asbolus verrucosus</name>
    <name type="common">Desert ironclad beetle</name>
    <dbReference type="NCBI Taxonomy" id="1661398"/>
    <lineage>
        <taxon>Eukaryota</taxon>
        <taxon>Metazoa</taxon>
        <taxon>Ecdysozoa</taxon>
        <taxon>Arthropoda</taxon>
        <taxon>Hexapoda</taxon>
        <taxon>Insecta</taxon>
        <taxon>Pterygota</taxon>
        <taxon>Neoptera</taxon>
        <taxon>Endopterygota</taxon>
        <taxon>Coleoptera</taxon>
        <taxon>Polyphaga</taxon>
        <taxon>Cucujiformia</taxon>
        <taxon>Tenebrionidae</taxon>
        <taxon>Pimeliinae</taxon>
        <taxon>Asbolus</taxon>
    </lineage>
</organism>
<reference evidence="4 5" key="1">
    <citation type="submission" date="2017-03" db="EMBL/GenBank/DDBJ databases">
        <title>Genome of the blue death feigning beetle - Asbolus verrucosus.</title>
        <authorList>
            <person name="Rider S.D."/>
        </authorList>
    </citation>
    <scope>NUCLEOTIDE SEQUENCE [LARGE SCALE GENOMIC DNA]</scope>
    <source>
        <strain evidence="4">Butters</strain>
        <tissue evidence="4">Head and leg muscle</tissue>
    </source>
</reference>
<dbReference type="SMART" id="SM00213">
    <property type="entry name" value="UBQ"/>
    <property type="match status" value="1"/>
</dbReference>
<dbReference type="Proteomes" id="UP000292052">
    <property type="component" value="Unassembled WGS sequence"/>
</dbReference>
<name>A0A482VMF3_ASBVE</name>
<dbReference type="EMBL" id="QDEB01083229">
    <property type="protein sequence ID" value="RZC34072.1"/>
    <property type="molecule type" value="Genomic_DNA"/>
</dbReference>
<dbReference type="InterPro" id="IPR029071">
    <property type="entry name" value="Ubiquitin-like_domsf"/>
</dbReference>
<dbReference type="PANTHER" id="PTHR46555">
    <property type="entry name" value="UBIQUITIN-LIKE PROTEIN 4A"/>
    <property type="match status" value="1"/>
</dbReference>
<keyword evidence="5" id="KW-1185">Reference proteome</keyword>
<evidence type="ECO:0000256" key="1">
    <source>
        <dbReference type="ARBA" id="ARBA00004514"/>
    </source>
</evidence>
<dbReference type="AlphaFoldDB" id="A0A482VMF3"/>
<evidence type="ECO:0000259" key="3">
    <source>
        <dbReference type="PROSITE" id="PS50053"/>
    </source>
</evidence>
<protein>
    <submittedName>
        <fullName evidence="4">Ubiquitin and/or Ubiquitin 2 domain containing protein</fullName>
    </submittedName>
</protein>
<dbReference type="GO" id="GO:0006620">
    <property type="term" value="P:post-translational protein targeting to endoplasmic reticulum membrane"/>
    <property type="evidence" value="ECO:0007669"/>
    <property type="project" value="InterPro"/>
</dbReference>
<comment type="caution">
    <text evidence="4">The sequence shown here is derived from an EMBL/GenBank/DDBJ whole genome shotgun (WGS) entry which is preliminary data.</text>
</comment>
<dbReference type="Pfam" id="PF00240">
    <property type="entry name" value="ubiquitin"/>
    <property type="match status" value="1"/>
</dbReference>
<comment type="subcellular location">
    <subcellularLocation>
        <location evidence="1">Cytoplasm</location>
        <location evidence="1">Cytosol</location>
    </subcellularLocation>
</comment>
<dbReference type="GO" id="GO:0071816">
    <property type="term" value="P:tail-anchored membrane protein insertion into ER membrane"/>
    <property type="evidence" value="ECO:0007669"/>
    <property type="project" value="TreeGrafter"/>
</dbReference>
<evidence type="ECO:0000313" key="4">
    <source>
        <dbReference type="EMBL" id="RZC34072.1"/>
    </source>
</evidence>
<dbReference type="STRING" id="1661398.A0A482VMF3"/>
<dbReference type="InterPro" id="IPR047154">
    <property type="entry name" value="UBL4A-like"/>
</dbReference>
<proteinExistence type="predicted"/>
<accession>A0A482VMF3</accession>
<keyword evidence="2" id="KW-0963">Cytoplasm</keyword>
<dbReference type="PROSITE" id="PS50053">
    <property type="entry name" value="UBIQUITIN_2"/>
    <property type="match status" value="1"/>
</dbReference>